<evidence type="ECO:0000313" key="2">
    <source>
        <dbReference type="EMBL" id="KAJ8892988.1"/>
    </source>
</evidence>
<gene>
    <name evidence="2" type="ORF">PR048_005569</name>
</gene>
<evidence type="ECO:0000256" key="1">
    <source>
        <dbReference type="SAM" id="MobiDB-lite"/>
    </source>
</evidence>
<accession>A0ABQ9IAP1</accession>
<feature type="compositionally biased region" description="Basic and acidic residues" evidence="1">
    <location>
        <begin position="238"/>
        <end position="251"/>
    </location>
</feature>
<evidence type="ECO:0000313" key="3">
    <source>
        <dbReference type="Proteomes" id="UP001159363"/>
    </source>
</evidence>
<reference evidence="2 3" key="1">
    <citation type="submission" date="2023-02" db="EMBL/GenBank/DDBJ databases">
        <title>LHISI_Scaffold_Assembly.</title>
        <authorList>
            <person name="Stuart O.P."/>
            <person name="Cleave R."/>
            <person name="Magrath M.J.L."/>
            <person name="Mikheyev A.S."/>
        </authorList>
    </citation>
    <scope>NUCLEOTIDE SEQUENCE [LARGE SCALE GENOMIC DNA]</scope>
    <source>
        <strain evidence="2">Daus_M_001</strain>
        <tissue evidence="2">Leg muscle</tissue>
    </source>
</reference>
<feature type="region of interest" description="Disordered" evidence="1">
    <location>
        <begin position="108"/>
        <end position="128"/>
    </location>
</feature>
<name>A0ABQ9IAP1_9NEOP</name>
<organism evidence="2 3">
    <name type="scientific">Dryococelus australis</name>
    <dbReference type="NCBI Taxonomy" id="614101"/>
    <lineage>
        <taxon>Eukaryota</taxon>
        <taxon>Metazoa</taxon>
        <taxon>Ecdysozoa</taxon>
        <taxon>Arthropoda</taxon>
        <taxon>Hexapoda</taxon>
        <taxon>Insecta</taxon>
        <taxon>Pterygota</taxon>
        <taxon>Neoptera</taxon>
        <taxon>Polyneoptera</taxon>
        <taxon>Phasmatodea</taxon>
        <taxon>Verophasmatodea</taxon>
        <taxon>Anareolatae</taxon>
        <taxon>Phasmatidae</taxon>
        <taxon>Eurycanthinae</taxon>
        <taxon>Dryococelus</taxon>
    </lineage>
</organism>
<sequence>MITPLLLPPHTAALWHTASADPPLRRRLSLPCRRKPSRGEQLKALQWDRSSSVHRRKYEQDFQRHLNVVLDPVVALNSVLPTYQSWVRAGCPPSPGSEVSMEQRGKLETPEKTHTIPTCENPGATPPGIKPKFAKVEGEYSHHYTTVAPWRTYVELRYRGHSNIEMIGFHDENSARQFRVLHIAATAHLMCVAVSSLSLPCSRPQKYKILLAQELRVSVSEEISTTLNIQVLRAHEGDSGWGKRDIPEKTSRPATSSSPIPTCESPGVTRPEIEPGSPSCEASRLTAQPPRPQAGIVILTKLRGSYARPGKKHLQMLSRADEPHGRRQTKYIRFSLPILGEARQLRVRDTRFLPREIAQHTCVCCDRTSRWMDAALHTDRYPCEEVVRLATTSLRPHKAMYVRPACLRDEATGTLFAYRSTHCHSMHVKSEETWASCGTIPTCENPMARPAIEPGSPWWEASVLIAQPPWPPGEGVAPSPLYATPDDAQRGRGRGVAGLVGEPVMQIRRGEVYNKPPVDFCDDEYVDHLREPINNADFLAKLSSEVISNYRRGQHSDDSELGTCPRHRYFDGHPPRRQCLCSCTTCSPPGVTNSADGKCPAVTLQPGPPGVELKSADGRRRDVTLQPGPLCFIPWTENLDGDKVGGCSLELWTAYYSMDLCCGRQLVLQLVPLEAVAQVAPSHRRS</sequence>
<protein>
    <submittedName>
        <fullName evidence="2">Uncharacterized protein</fullName>
    </submittedName>
</protein>
<comment type="caution">
    <text evidence="2">The sequence shown here is derived from an EMBL/GenBank/DDBJ whole genome shotgun (WGS) entry which is preliminary data.</text>
</comment>
<feature type="region of interest" description="Disordered" evidence="1">
    <location>
        <begin position="238"/>
        <end position="288"/>
    </location>
</feature>
<dbReference type="Proteomes" id="UP001159363">
    <property type="component" value="Chromosome 2"/>
</dbReference>
<proteinExistence type="predicted"/>
<keyword evidence="3" id="KW-1185">Reference proteome</keyword>
<dbReference type="EMBL" id="JARBHB010000002">
    <property type="protein sequence ID" value="KAJ8892988.1"/>
    <property type="molecule type" value="Genomic_DNA"/>
</dbReference>